<keyword evidence="1" id="KW-0378">Hydrolase</keyword>
<evidence type="ECO:0000313" key="2">
    <source>
        <dbReference type="Proteomes" id="UP000554482"/>
    </source>
</evidence>
<dbReference type="SUPFAM" id="SSF53474">
    <property type="entry name" value="alpha/beta-Hydrolases"/>
    <property type="match status" value="1"/>
</dbReference>
<evidence type="ECO:0000313" key="1">
    <source>
        <dbReference type="EMBL" id="KAF5184022.1"/>
    </source>
</evidence>
<dbReference type="EMBL" id="JABWDY010032655">
    <property type="protein sequence ID" value="KAF5184022.1"/>
    <property type="molecule type" value="Genomic_DNA"/>
</dbReference>
<name>A0A7J6VI93_THATH</name>
<reference evidence="1 2" key="1">
    <citation type="submission" date="2020-06" db="EMBL/GenBank/DDBJ databases">
        <title>Transcriptomic and genomic resources for Thalictrum thalictroides and T. hernandezii: Facilitating candidate gene discovery in an emerging model plant lineage.</title>
        <authorList>
            <person name="Arias T."/>
            <person name="Riano-Pachon D.M."/>
            <person name="Di Stilio V.S."/>
        </authorList>
    </citation>
    <scope>NUCLEOTIDE SEQUENCE [LARGE SCALE GENOMIC DNA]</scope>
    <source>
        <strain evidence="2">cv. WT478/WT964</strain>
        <tissue evidence="1">Leaves</tissue>
    </source>
</reference>
<organism evidence="1 2">
    <name type="scientific">Thalictrum thalictroides</name>
    <name type="common">Rue-anemone</name>
    <name type="synonym">Anemone thalictroides</name>
    <dbReference type="NCBI Taxonomy" id="46969"/>
    <lineage>
        <taxon>Eukaryota</taxon>
        <taxon>Viridiplantae</taxon>
        <taxon>Streptophyta</taxon>
        <taxon>Embryophyta</taxon>
        <taxon>Tracheophyta</taxon>
        <taxon>Spermatophyta</taxon>
        <taxon>Magnoliopsida</taxon>
        <taxon>Ranunculales</taxon>
        <taxon>Ranunculaceae</taxon>
        <taxon>Thalictroideae</taxon>
        <taxon>Thalictrum</taxon>
    </lineage>
</organism>
<dbReference type="OrthoDB" id="9988524at2759"/>
<dbReference type="Proteomes" id="UP000554482">
    <property type="component" value="Unassembled WGS sequence"/>
</dbReference>
<gene>
    <name evidence="1" type="ORF">FRX31_026392</name>
</gene>
<dbReference type="Gene3D" id="3.40.50.1820">
    <property type="entry name" value="alpha/beta hydrolase"/>
    <property type="match status" value="1"/>
</dbReference>
<dbReference type="AlphaFoldDB" id="A0A7J6VI93"/>
<protein>
    <submittedName>
        <fullName evidence="1">Alpha/beta-Hydrolases superfamily protein</fullName>
    </submittedName>
</protein>
<proteinExistence type="predicted"/>
<keyword evidence="2" id="KW-1185">Reference proteome</keyword>
<dbReference type="PANTHER" id="PTHR42886:SF53">
    <property type="entry name" value="ALPHA_BETA-HYDROLASES SUPERFAMILY PROTEIN"/>
    <property type="match status" value="1"/>
</dbReference>
<dbReference type="PANTHER" id="PTHR42886">
    <property type="entry name" value="RE40534P-RELATED"/>
    <property type="match status" value="1"/>
</dbReference>
<comment type="caution">
    <text evidence="1">The sequence shown here is derived from an EMBL/GenBank/DDBJ whole genome shotgun (WGS) entry which is preliminary data.</text>
</comment>
<dbReference type="GO" id="GO:0016787">
    <property type="term" value="F:hydrolase activity"/>
    <property type="evidence" value="ECO:0007669"/>
    <property type="project" value="UniProtKB-KW"/>
</dbReference>
<dbReference type="InterPro" id="IPR029058">
    <property type="entry name" value="AB_hydrolase_fold"/>
</dbReference>
<accession>A0A7J6VI93</accession>
<sequence length="110" mass="12389">MVKNRNIPPDIRGFSGIFIYGEFWYRITEESLMERLGTDMHAACLSIDNANRVLTVHGSSDEAIPVEDAFEFAKIIPNHKLRVIEGADHGYSNHQSELAEVVLNFIKASL</sequence>
<dbReference type="GO" id="GO:0005829">
    <property type="term" value="C:cytosol"/>
    <property type="evidence" value="ECO:0007669"/>
    <property type="project" value="TreeGrafter"/>
</dbReference>